<dbReference type="SUPFAM" id="SSF56219">
    <property type="entry name" value="DNase I-like"/>
    <property type="match status" value="1"/>
</dbReference>
<dbReference type="OrthoDB" id="276515at2759"/>
<dbReference type="Pfam" id="PF03372">
    <property type="entry name" value="Exo_endo_phos"/>
    <property type="match status" value="1"/>
</dbReference>
<gene>
    <name evidence="3" type="ORF">QVE165_LOCUS15924</name>
</gene>
<dbReference type="InterPro" id="IPR050410">
    <property type="entry name" value="CCR4/nocturin_mRNA_transcr"/>
</dbReference>
<evidence type="ECO:0000259" key="2">
    <source>
        <dbReference type="Pfam" id="PF03372"/>
    </source>
</evidence>
<evidence type="ECO:0000313" key="4">
    <source>
        <dbReference type="Proteomes" id="UP000663832"/>
    </source>
</evidence>
<organism evidence="3 4">
    <name type="scientific">Adineta steineri</name>
    <dbReference type="NCBI Taxonomy" id="433720"/>
    <lineage>
        <taxon>Eukaryota</taxon>
        <taxon>Metazoa</taxon>
        <taxon>Spiralia</taxon>
        <taxon>Gnathifera</taxon>
        <taxon>Rotifera</taxon>
        <taxon>Eurotatoria</taxon>
        <taxon>Bdelloidea</taxon>
        <taxon>Adinetida</taxon>
        <taxon>Adinetidae</taxon>
        <taxon>Adineta</taxon>
    </lineage>
</organism>
<dbReference type="PANTHER" id="PTHR12121">
    <property type="entry name" value="CARBON CATABOLITE REPRESSOR PROTEIN 4"/>
    <property type="match status" value="1"/>
</dbReference>
<name>A0A814I2Q1_9BILA</name>
<dbReference type="InterPro" id="IPR005135">
    <property type="entry name" value="Endo/exonuclease/phosphatase"/>
</dbReference>
<comment type="caution">
    <text evidence="3">The sequence shown here is derived from an EMBL/GenBank/DDBJ whole genome shotgun (WGS) entry which is preliminary data.</text>
</comment>
<dbReference type="EMBL" id="CAJNOM010000088">
    <property type="protein sequence ID" value="CAF1019613.1"/>
    <property type="molecule type" value="Genomic_DNA"/>
</dbReference>
<dbReference type="InterPro" id="IPR036691">
    <property type="entry name" value="Endo/exonu/phosph_ase_sf"/>
</dbReference>
<dbReference type="PANTHER" id="PTHR12121:SF36">
    <property type="entry name" value="ENDONUCLEASE_EXONUCLEASE_PHOSPHATASE DOMAIN-CONTAINING PROTEIN"/>
    <property type="match status" value="1"/>
</dbReference>
<dbReference type="GO" id="GO:0000175">
    <property type="term" value="F:3'-5'-RNA exonuclease activity"/>
    <property type="evidence" value="ECO:0007669"/>
    <property type="project" value="TreeGrafter"/>
</dbReference>
<sequence length="318" mass="36731">MWWSGISIIVVTFVAAIVLMSTILILNRKTNAITTTTKILRTGISEKYYKSSFRMMTYNIRFDTDRDGINQWAFRKDRVANLIRYHAADLFGVQEALPNQMFDLKNALPGFEWYGAGRDDGKNKGEFSAVFYRSERFELLDKNTFWLSETPERPGIKGWDADVTRVCSWVKLRDRYTHQILYHFNTHFDHIGEIARRESAHLIVDRIYNITKFQAPVILTGDFNTGPDSDPYRAIIANSSLEDAKDLTEIPHYGPNSTWSTFFVGQDLGDRIDYIFVTSHYLRVLQHAVLTDSDAQHYPSDHFPVLAELSIKSQTHIN</sequence>
<dbReference type="AlphaFoldDB" id="A0A814I2Q1"/>
<dbReference type="CDD" id="cd09083">
    <property type="entry name" value="EEP-1"/>
    <property type="match status" value="1"/>
</dbReference>
<dbReference type="Proteomes" id="UP000663832">
    <property type="component" value="Unassembled WGS sequence"/>
</dbReference>
<keyword evidence="1" id="KW-1133">Transmembrane helix</keyword>
<proteinExistence type="predicted"/>
<dbReference type="Gene3D" id="3.60.10.10">
    <property type="entry name" value="Endonuclease/exonuclease/phosphatase"/>
    <property type="match status" value="1"/>
</dbReference>
<accession>A0A814I2Q1</accession>
<keyword evidence="1" id="KW-0812">Transmembrane</keyword>
<evidence type="ECO:0000256" key="1">
    <source>
        <dbReference type="SAM" id="Phobius"/>
    </source>
</evidence>
<protein>
    <recommendedName>
        <fullName evidence="2">Endonuclease/exonuclease/phosphatase domain-containing protein</fullName>
    </recommendedName>
</protein>
<feature type="domain" description="Endonuclease/exonuclease/phosphatase" evidence="2">
    <location>
        <begin position="56"/>
        <end position="302"/>
    </location>
</feature>
<evidence type="ECO:0000313" key="3">
    <source>
        <dbReference type="EMBL" id="CAF1019613.1"/>
    </source>
</evidence>
<feature type="transmembrane region" description="Helical" evidence="1">
    <location>
        <begin position="6"/>
        <end position="26"/>
    </location>
</feature>
<reference evidence="3" key="1">
    <citation type="submission" date="2021-02" db="EMBL/GenBank/DDBJ databases">
        <authorList>
            <person name="Nowell W R."/>
        </authorList>
    </citation>
    <scope>NUCLEOTIDE SEQUENCE</scope>
</reference>
<keyword evidence="4" id="KW-1185">Reference proteome</keyword>
<keyword evidence="1" id="KW-0472">Membrane</keyword>